<sequence>MQTDRTEILFGPFSSLMEIVPLDKAIFITSRALRQRAEALLASSNATHAAASLKDMPHAAQKESGLRWIEVPDGEPCKTFPVLESVYHALLNLDANRDTVLVAIGGGSVSDLAGFVAHTWMRGIRLVLAPTTLLAMIDASIGGKNAIDVGYAKNIVGSFHMPSHILCDVAWLHSLSPQDLASGMAEAIKHALLDSEDHVEFLERIAMSGKALPELEAGAFKELVQRSQQVKLRYVQADFLDAHARHVLNYGHTFGHAIELLTGLPHGFAVSAGMTAANRFAVQRGALSLAAAERIERLLARFGLPTSMQAAFNLADRPIDKKALFELMRADKKRRSDIVDFVMPHAIGDLRIEEVTLPQLEAALEWLTKSASEDSTTRSAL</sequence>
<accession>A0A3P3XMY2</accession>
<dbReference type="PANTHER" id="PTHR43622">
    <property type="entry name" value="3-DEHYDROQUINATE SYNTHASE"/>
    <property type="match status" value="1"/>
</dbReference>
<evidence type="ECO:0000256" key="1">
    <source>
        <dbReference type="ARBA" id="ARBA00001911"/>
    </source>
</evidence>
<dbReference type="GO" id="GO:0009073">
    <property type="term" value="P:aromatic amino acid family biosynthetic process"/>
    <property type="evidence" value="ECO:0007669"/>
    <property type="project" value="InterPro"/>
</dbReference>
<protein>
    <submittedName>
        <fullName evidence="9">3-dehydroquinate synthase (Modular protein)</fullName>
        <ecNumber evidence="9">4.2.3.4</ecNumber>
    </submittedName>
</protein>
<dbReference type="InterPro" id="IPR056179">
    <property type="entry name" value="DHQS_C"/>
</dbReference>
<keyword evidence="4" id="KW-0520">NAD</keyword>
<dbReference type="EC" id="4.2.3.4" evidence="9"/>
<dbReference type="AlphaFoldDB" id="A0A3P3XMY2"/>
<dbReference type="InterPro" id="IPR030960">
    <property type="entry name" value="DHQS/DOIS_N"/>
</dbReference>
<dbReference type="PIRSF" id="PIRSF001455">
    <property type="entry name" value="DHQ_synth"/>
    <property type="match status" value="1"/>
</dbReference>
<name>A0A3P3XMY2_9SPIR</name>
<keyword evidence="6" id="KW-0170">Cobalt</keyword>
<evidence type="ECO:0000259" key="7">
    <source>
        <dbReference type="Pfam" id="PF01761"/>
    </source>
</evidence>
<dbReference type="InterPro" id="IPR050071">
    <property type="entry name" value="Dehydroquinate_synthase"/>
</dbReference>
<dbReference type="SUPFAM" id="SSF56796">
    <property type="entry name" value="Dehydroquinate synthase-like"/>
    <property type="match status" value="1"/>
</dbReference>
<dbReference type="EMBL" id="FWDM01000041">
    <property type="protein sequence ID" value="SLM15880.1"/>
    <property type="molecule type" value="Genomic_DNA"/>
</dbReference>
<comment type="cofactor">
    <cofactor evidence="1">
        <name>NAD(+)</name>
        <dbReference type="ChEBI" id="CHEBI:57540"/>
    </cofactor>
</comment>
<reference evidence="9" key="1">
    <citation type="submission" date="2017-02" db="EMBL/GenBank/DDBJ databases">
        <authorList>
            <person name="Regsiter A."/>
            <person name="William W."/>
        </authorList>
    </citation>
    <scope>NUCLEOTIDE SEQUENCE</scope>
    <source>
        <strain evidence="9">Bib</strain>
    </source>
</reference>
<evidence type="ECO:0000313" key="9">
    <source>
        <dbReference type="EMBL" id="SLM15880.1"/>
    </source>
</evidence>
<comment type="cofactor">
    <cofactor evidence="2">
        <name>Co(2+)</name>
        <dbReference type="ChEBI" id="CHEBI:48828"/>
    </cofactor>
</comment>
<evidence type="ECO:0000256" key="2">
    <source>
        <dbReference type="ARBA" id="ARBA00001941"/>
    </source>
</evidence>
<dbReference type="Gene3D" id="1.20.1090.10">
    <property type="entry name" value="Dehydroquinate synthase-like - alpha domain"/>
    <property type="match status" value="1"/>
</dbReference>
<dbReference type="Gene3D" id="3.40.50.1970">
    <property type="match status" value="1"/>
</dbReference>
<feature type="domain" description="3-dehydroquinate synthase N-terminal" evidence="7">
    <location>
        <begin position="69"/>
        <end position="180"/>
    </location>
</feature>
<dbReference type="GO" id="GO:0003856">
    <property type="term" value="F:3-dehydroquinate synthase activity"/>
    <property type="evidence" value="ECO:0007669"/>
    <property type="project" value="UniProtKB-EC"/>
</dbReference>
<dbReference type="Pfam" id="PF24621">
    <property type="entry name" value="DHQS_C"/>
    <property type="match status" value="1"/>
</dbReference>
<dbReference type="InterPro" id="IPR030963">
    <property type="entry name" value="DHQ_synth_fam"/>
</dbReference>
<evidence type="ECO:0000256" key="3">
    <source>
        <dbReference type="ARBA" id="ARBA00022723"/>
    </source>
</evidence>
<keyword evidence="3" id="KW-0479">Metal-binding</keyword>
<feature type="domain" description="3-dehydroquinate synthase C-terminal" evidence="8">
    <location>
        <begin position="183"/>
        <end position="333"/>
    </location>
</feature>
<dbReference type="CDD" id="cd08195">
    <property type="entry name" value="DHQS"/>
    <property type="match status" value="1"/>
</dbReference>
<dbReference type="GO" id="GO:0046872">
    <property type="term" value="F:metal ion binding"/>
    <property type="evidence" value="ECO:0007669"/>
    <property type="project" value="UniProtKB-KW"/>
</dbReference>
<evidence type="ECO:0000256" key="6">
    <source>
        <dbReference type="ARBA" id="ARBA00023285"/>
    </source>
</evidence>
<evidence type="ECO:0000256" key="4">
    <source>
        <dbReference type="ARBA" id="ARBA00023027"/>
    </source>
</evidence>
<evidence type="ECO:0000256" key="5">
    <source>
        <dbReference type="ARBA" id="ARBA00023239"/>
    </source>
</evidence>
<keyword evidence="5 9" id="KW-0456">Lyase</keyword>
<gene>
    <name evidence="9" type="ORF">SPIROBIBN47_90005</name>
</gene>
<evidence type="ECO:0000259" key="8">
    <source>
        <dbReference type="Pfam" id="PF24621"/>
    </source>
</evidence>
<organism evidence="9">
    <name type="scientific">uncultured spirochete</name>
    <dbReference type="NCBI Taxonomy" id="156406"/>
    <lineage>
        <taxon>Bacteria</taxon>
        <taxon>Pseudomonadati</taxon>
        <taxon>Spirochaetota</taxon>
        <taxon>Spirochaetia</taxon>
        <taxon>Spirochaetales</taxon>
        <taxon>environmental samples</taxon>
    </lineage>
</organism>
<proteinExistence type="predicted"/>
<dbReference type="Pfam" id="PF01761">
    <property type="entry name" value="DHQ_synthase"/>
    <property type="match status" value="1"/>
</dbReference>
<dbReference type="PANTHER" id="PTHR43622:SF1">
    <property type="entry name" value="3-DEHYDROQUINATE SYNTHASE"/>
    <property type="match status" value="1"/>
</dbReference>